<dbReference type="RefSeq" id="WP_171783797.1">
    <property type="nucleotide sequence ID" value="NZ_BAAAML010000009.1"/>
</dbReference>
<accession>A0ABX2A4M4</accession>
<feature type="signal peptide" evidence="1">
    <location>
        <begin position="1"/>
        <end position="22"/>
    </location>
</feature>
<keyword evidence="1" id="KW-0732">Signal</keyword>
<evidence type="ECO:0000313" key="3">
    <source>
        <dbReference type="Proteomes" id="UP000757540"/>
    </source>
</evidence>
<feature type="chain" id="PRO_5046128987" description="Lipoprotein" evidence="1">
    <location>
        <begin position="23"/>
        <end position="140"/>
    </location>
</feature>
<reference evidence="2 3" key="1">
    <citation type="submission" date="2020-05" db="EMBL/GenBank/DDBJ databases">
        <title>Genomic Encyclopedia of Type Strains, Phase III (KMG-III): the genomes of soil and plant-associated and newly described type strains.</title>
        <authorList>
            <person name="Whitman W."/>
        </authorList>
    </citation>
    <scope>NUCLEOTIDE SEQUENCE [LARGE SCALE GENOMIC DNA]</scope>
    <source>
        <strain evidence="2 3">KCTC 19046</strain>
    </source>
</reference>
<gene>
    <name evidence="2" type="ORF">HDG69_002186</name>
</gene>
<proteinExistence type="predicted"/>
<organism evidence="2 3">
    <name type="scientific">Isoptericola halotolerans</name>
    <dbReference type="NCBI Taxonomy" id="300560"/>
    <lineage>
        <taxon>Bacteria</taxon>
        <taxon>Bacillati</taxon>
        <taxon>Actinomycetota</taxon>
        <taxon>Actinomycetes</taxon>
        <taxon>Micrococcales</taxon>
        <taxon>Promicromonosporaceae</taxon>
        <taxon>Isoptericola</taxon>
    </lineage>
</organism>
<keyword evidence="3" id="KW-1185">Reference proteome</keyword>
<evidence type="ECO:0008006" key="4">
    <source>
        <dbReference type="Google" id="ProtNLM"/>
    </source>
</evidence>
<dbReference type="PROSITE" id="PS51318">
    <property type="entry name" value="TAT"/>
    <property type="match status" value="1"/>
</dbReference>
<sequence>MRNHLSRTTALAAAGVLTLSLAACGGSDESAQAFCDSFGSMDELTADLQNVDPNDPDAAVASLEQLTAEVESIEAPAEISDSYAVITSAFRTFSDAATETLSDLENADPTALTEAMGAFTDEEFTAASTELEEYTAENCS</sequence>
<dbReference type="Proteomes" id="UP000757540">
    <property type="component" value="Unassembled WGS sequence"/>
</dbReference>
<name>A0ABX2A4M4_9MICO</name>
<comment type="caution">
    <text evidence="2">The sequence shown here is derived from an EMBL/GenBank/DDBJ whole genome shotgun (WGS) entry which is preliminary data.</text>
</comment>
<protein>
    <recommendedName>
        <fullName evidence="4">Lipoprotein</fullName>
    </recommendedName>
</protein>
<evidence type="ECO:0000313" key="2">
    <source>
        <dbReference type="EMBL" id="NOV97611.1"/>
    </source>
</evidence>
<dbReference type="EMBL" id="JABEZU010000002">
    <property type="protein sequence ID" value="NOV97611.1"/>
    <property type="molecule type" value="Genomic_DNA"/>
</dbReference>
<dbReference type="PROSITE" id="PS51257">
    <property type="entry name" value="PROKAR_LIPOPROTEIN"/>
    <property type="match status" value="1"/>
</dbReference>
<dbReference type="InterPro" id="IPR006311">
    <property type="entry name" value="TAT_signal"/>
</dbReference>
<evidence type="ECO:0000256" key="1">
    <source>
        <dbReference type="SAM" id="SignalP"/>
    </source>
</evidence>